<dbReference type="Proteomes" id="UP001236663">
    <property type="component" value="Unassembled WGS sequence"/>
</dbReference>
<feature type="coiled-coil region" evidence="1">
    <location>
        <begin position="763"/>
        <end position="828"/>
    </location>
</feature>
<organism evidence="3 4">
    <name type="scientific">Cyclobacterium jeungdonense</name>
    <dbReference type="NCBI Taxonomy" id="708087"/>
    <lineage>
        <taxon>Bacteria</taxon>
        <taxon>Pseudomonadati</taxon>
        <taxon>Bacteroidota</taxon>
        <taxon>Cytophagia</taxon>
        <taxon>Cytophagales</taxon>
        <taxon>Cyclobacteriaceae</taxon>
        <taxon>Cyclobacterium</taxon>
    </lineage>
</organism>
<name>A0ABT8C6W6_9BACT</name>
<dbReference type="Pfam" id="PF13558">
    <property type="entry name" value="SbcC_Walker_B"/>
    <property type="match status" value="1"/>
</dbReference>
<dbReference type="RefSeq" id="WP_163384525.1">
    <property type="nucleotide sequence ID" value="NZ_JAUFQS010000007.1"/>
</dbReference>
<evidence type="ECO:0000313" key="3">
    <source>
        <dbReference type="EMBL" id="MDN3688101.1"/>
    </source>
</evidence>
<evidence type="ECO:0000256" key="1">
    <source>
        <dbReference type="SAM" id="Coils"/>
    </source>
</evidence>
<dbReference type="EMBL" id="JAUFQS010000007">
    <property type="protein sequence ID" value="MDN3688101.1"/>
    <property type="molecule type" value="Genomic_DNA"/>
</dbReference>
<gene>
    <name evidence="3" type="ORF">QWZ15_09690</name>
</gene>
<feature type="coiled-coil region" evidence="1">
    <location>
        <begin position="186"/>
        <end position="231"/>
    </location>
</feature>
<dbReference type="Pfam" id="PF13476">
    <property type="entry name" value="AAA_23"/>
    <property type="match status" value="1"/>
</dbReference>
<dbReference type="InterPro" id="IPR027417">
    <property type="entry name" value="P-loop_NTPase"/>
</dbReference>
<comment type="caution">
    <text evidence="3">The sequence shown here is derived from an EMBL/GenBank/DDBJ whole genome shotgun (WGS) entry which is preliminary data.</text>
</comment>
<feature type="coiled-coil region" evidence="1">
    <location>
        <begin position="710"/>
        <end position="737"/>
    </location>
</feature>
<feature type="domain" description="Rad50/SbcC-type AAA" evidence="2">
    <location>
        <begin position="5"/>
        <end position="281"/>
    </location>
</feature>
<accession>A0ABT8C6W6</accession>
<feature type="coiled-coil region" evidence="1">
    <location>
        <begin position="549"/>
        <end position="579"/>
    </location>
</feature>
<protein>
    <submittedName>
        <fullName evidence="3">SMC family ATPase</fullName>
    </submittedName>
</protein>
<evidence type="ECO:0000259" key="2">
    <source>
        <dbReference type="Pfam" id="PF13476"/>
    </source>
</evidence>
<feature type="coiled-coil region" evidence="1">
    <location>
        <begin position="612"/>
        <end position="660"/>
    </location>
</feature>
<reference evidence="4" key="1">
    <citation type="journal article" date="2019" name="Int. J. Syst. Evol. Microbiol.">
        <title>The Global Catalogue of Microorganisms (GCM) 10K type strain sequencing project: providing services to taxonomists for standard genome sequencing and annotation.</title>
        <authorList>
            <consortium name="The Broad Institute Genomics Platform"/>
            <consortium name="The Broad Institute Genome Sequencing Center for Infectious Disease"/>
            <person name="Wu L."/>
            <person name="Ma J."/>
        </authorList>
    </citation>
    <scope>NUCLEOTIDE SEQUENCE [LARGE SCALE GENOMIC DNA]</scope>
    <source>
        <strain evidence="4">CECT 7706</strain>
    </source>
</reference>
<feature type="coiled-coil region" evidence="1">
    <location>
        <begin position="310"/>
        <end position="337"/>
    </location>
</feature>
<dbReference type="InterPro" id="IPR038729">
    <property type="entry name" value="Rad50/SbcC_AAA"/>
</dbReference>
<keyword evidence="4" id="KW-1185">Reference proteome</keyword>
<dbReference type="SUPFAM" id="SSF52540">
    <property type="entry name" value="P-loop containing nucleoside triphosphate hydrolases"/>
    <property type="match status" value="1"/>
</dbReference>
<dbReference type="Gene3D" id="3.40.50.300">
    <property type="entry name" value="P-loop containing nucleotide triphosphate hydrolases"/>
    <property type="match status" value="2"/>
</dbReference>
<dbReference type="PANTHER" id="PTHR32114:SF2">
    <property type="entry name" value="ABC TRANSPORTER ABCH.3"/>
    <property type="match status" value="1"/>
</dbReference>
<sequence>MIPVKLTLKGLYSYKETQTIDFTSLTAAGLFGIFGVVGSGKSSLLEAILLALYGSTERLSDRGEKNSMVNLQSDSLQISFEFKAGINNANHYLASYRVKRNPKNFDEIRPAEHHFYLKEKEELIPLEDRAETIIGMKMDHFKQTVIIPQGKFREFIDLTPGPRAAMMKELFGLERFDLSGNTGTLYKKAREEKIKLETKLEPLENLNPDLLEEQQSEWEKTRRLVQEKEQSFEKSGKKLQQMESFREKHQELLKSRETWEALENQLPEIEKKKKELKEYLQARTYLLPLWEKIKEENLTLEEATVGMIDCKRFEQAYKEQINTLEAQESDLKKKADQRPQREAKIRDLQKVLEIQTLTQELHTSQGKLESLQPQLADLLRKQESMEKQLDKLDKETESFDPSSDHQELAELQQQAKEWKTLLAQKEVLKRQEENLKKETRHFTNRVEELLASLPADFTDFDQWMVAQKEVIKKWELEREKLIEKKALQNHAHALRDGEPCPLCGSLEHPEPLDAHLSDDSLEKIQASWLNSREKLDQTQEITRELLLQRNNKEHHSEQLRNKSEELNLQQQQLDHLQKRLAARGIIDPESLDSKRKKLEEKVQQQAALDKTIREGRKNLEQIRKQREQSQNESRKAEEGLLSLKSTIQAKEEEISDLEFAHSYLKTSAEIIRQTIESVQKDIKETADFLDSKQKVLKETREKSATNLANLSNFEKKRESSTQKLAALNTDYEKLLLEYGFSDKQALEALFTSKMDADKTDHQIREHEKKCSVVKSRISELENIAGVSDFQQRIYEALTATHLQEKEELDAMKNKLTLLNQSLQELREKLVLKAELTQTFRKLETRLSYLKELDQLFKGSGFVKYVSRIYLKELCNTANLRFSRLTKNSLSLEIDDNNTFWVTDYLNGGKKRLLKTLSGGQTFQASLCLALALAEKVKSLNQADQSFFFLDEGFGALDRNSLRVVFETLKALRHENRIVGIISHVEELQQEVAVYAKVELDQEKGSQVSYSFS</sequence>
<dbReference type="PANTHER" id="PTHR32114">
    <property type="entry name" value="ABC TRANSPORTER ABCH.3"/>
    <property type="match status" value="1"/>
</dbReference>
<proteinExistence type="predicted"/>
<keyword evidence="1" id="KW-0175">Coiled coil</keyword>
<feature type="coiled-coil region" evidence="1">
    <location>
        <begin position="375"/>
        <end position="484"/>
    </location>
</feature>
<evidence type="ECO:0000313" key="4">
    <source>
        <dbReference type="Proteomes" id="UP001236663"/>
    </source>
</evidence>